<dbReference type="Gene3D" id="3.30.460.10">
    <property type="entry name" value="Beta Polymerase, domain 2"/>
    <property type="match status" value="1"/>
</dbReference>
<gene>
    <name evidence="2" type="ORF">HMPREF1219_01186</name>
</gene>
<evidence type="ECO:0000259" key="1">
    <source>
        <dbReference type="SMART" id="SM00954"/>
    </source>
</evidence>
<dbReference type="EMBL" id="ATBY01000013">
    <property type="protein sequence ID" value="EPD69318.1"/>
    <property type="molecule type" value="Genomic_DNA"/>
</dbReference>
<keyword evidence="3" id="KW-1185">Reference proteome</keyword>
<organism evidence="2 3">
    <name type="scientific">Corynebacterium pyruviciproducens ATCC BAA-1742</name>
    <dbReference type="NCBI Taxonomy" id="1125779"/>
    <lineage>
        <taxon>Bacteria</taxon>
        <taxon>Bacillati</taxon>
        <taxon>Actinomycetota</taxon>
        <taxon>Actinomycetes</taxon>
        <taxon>Mycobacteriales</taxon>
        <taxon>Corynebacteriaceae</taxon>
        <taxon>Corynebacterium</taxon>
    </lineage>
</organism>
<dbReference type="SMART" id="SM00954">
    <property type="entry name" value="RelA_SpoT"/>
    <property type="match status" value="1"/>
</dbReference>
<comment type="caution">
    <text evidence="2">The sequence shown here is derived from an EMBL/GenBank/DDBJ whole genome shotgun (WGS) entry which is preliminary data.</text>
</comment>
<accession>S2YY80</accession>
<dbReference type="RefSeq" id="WP_016457948.1">
    <property type="nucleotide sequence ID" value="NZ_KE150446.1"/>
</dbReference>
<reference evidence="2 3" key="1">
    <citation type="submission" date="2013-05" db="EMBL/GenBank/DDBJ databases">
        <title>The Genome Sequence of Corynebacterium pyruviciproducens 1773O (ATCC BAA-1742).</title>
        <authorList>
            <consortium name="The Broad Institute Genomics Platform"/>
            <person name="Earl A."/>
            <person name="Ward D."/>
            <person name="Feldgarden M."/>
            <person name="Gevers D."/>
            <person name="Tong J."/>
            <person name="Walker B."/>
            <person name="Young S."/>
            <person name="Zeng Q."/>
            <person name="Gargeya S."/>
            <person name="Fitzgerald M."/>
            <person name="Haas B."/>
            <person name="Abouelleil A."/>
            <person name="Allen A.W."/>
            <person name="Alvarado L."/>
            <person name="Arachchi H.M."/>
            <person name="Berlin A.M."/>
            <person name="Chapman S.B."/>
            <person name="Gainer-Dewar J."/>
            <person name="Goldberg J."/>
            <person name="Griggs A."/>
            <person name="Gujja S."/>
            <person name="Hansen M."/>
            <person name="Howarth C."/>
            <person name="Imamovic A."/>
            <person name="Ireland A."/>
            <person name="Larimer J."/>
            <person name="McCowan C."/>
            <person name="Murphy C."/>
            <person name="Pearson M."/>
            <person name="Poon T.W."/>
            <person name="Priest M."/>
            <person name="Roberts A."/>
            <person name="Saif S."/>
            <person name="Shea T."/>
            <person name="Sisk P."/>
            <person name="Sykes S."/>
            <person name="Wortman J."/>
            <person name="Nusbaum C."/>
            <person name="Birren B."/>
        </authorList>
    </citation>
    <scope>NUCLEOTIDE SEQUENCE [LARGE SCALE GENOMIC DNA]</scope>
    <source>
        <strain evidence="2 3">ATCC BAA-1742</strain>
    </source>
</reference>
<dbReference type="InterPro" id="IPR007685">
    <property type="entry name" value="RelA_SpoT"/>
</dbReference>
<dbReference type="eggNOG" id="COG2357">
    <property type="taxonomic scope" value="Bacteria"/>
</dbReference>
<evidence type="ECO:0000313" key="2">
    <source>
        <dbReference type="EMBL" id="EPD69318.1"/>
    </source>
</evidence>
<dbReference type="HOGENOM" id="CLU_080677_0_0_11"/>
<sequence>MADEADWRFLVEDPPFAKNAVNTLGKYYSGKRSSPPDSAADIITWYRNLGERTRDALTEFLPPSFAGCSLLAANTRVKTGLTIADKIKRQHIQLSHMFDFVGVRLEWDCYLSDLMSMAEHICDELVPLGVKVEIKDYREKSQHGYRAVHCVITSRAGRVEVQLRTLFQSRWANAFEILGDIAGRSIRYQDDPIIPDKRFESLYHRLLDLSEGLHRAERTTEESTESINRALRLSITKHHRILIEPKFHELRSQSFRYLAESELAQAKAARANLQTLDALQGLLQSLNELRKGVTSQEGRE</sequence>
<dbReference type="GO" id="GO:0015969">
    <property type="term" value="P:guanosine tetraphosphate metabolic process"/>
    <property type="evidence" value="ECO:0007669"/>
    <property type="project" value="InterPro"/>
</dbReference>
<dbReference type="SUPFAM" id="SSF81301">
    <property type="entry name" value="Nucleotidyltransferase"/>
    <property type="match status" value="1"/>
</dbReference>
<proteinExistence type="predicted"/>
<protein>
    <recommendedName>
        <fullName evidence="1">RelA/SpoT domain-containing protein</fullName>
    </recommendedName>
</protein>
<dbReference type="InterPro" id="IPR043519">
    <property type="entry name" value="NT_sf"/>
</dbReference>
<dbReference type="Proteomes" id="UP000014408">
    <property type="component" value="Unassembled WGS sequence"/>
</dbReference>
<dbReference type="CDD" id="cd05399">
    <property type="entry name" value="NT_Rel-Spo_like"/>
    <property type="match status" value="1"/>
</dbReference>
<evidence type="ECO:0000313" key="3">
    <source>
        <dbReference type="Proteomes" id="UP000014408"/>
    </source>
</evidence>
<dbReference type="STRING" id="1125779.HMPREF1219_01186"/>
<name>S2YY80_9CORY</name>
<dbReference type="Pfam" id="PF04607">
    <property type="entry name" value="RelA_SpoT"/>
    <property type="match status" value="1"/>
</dbReference>
<dbReference type="AlphaFoldDB" id="S2YY80"/>
<feature type="domain" description="RelA/SpoT" evidence="1">
    <location>
        <begin position="75"/>
        <end position="186"/>
    </location>
</feature>